<evidence type="ECO:0000313" key="2">
    <source>
        <dbReference type="Proteomes" id="UP001139648"/>
    </source>
</evidence>
<evidence type="ECO:0000313" key="1">
    <source>
        <dbReference type="EMBL" id="MCP2365778.1"/>
    </source>
</evidence>
<keyword evidence="2" id="KW-1185">Reference proteome</keyword>
<comment type="caution">
    <text evidence="1">The sequence shown here is derived from an EMBL/GenBank/DDBJ whole genome shotgun (WGS) entry which is preliminary data.</text>
</comment>
<gene>
    <name evidence="1" type="ORF">HD597_012882</name>
</gene>
<reference evidence="1" key="1">
    <citation type="submission" date="2022-06" db="EMBL/GenBank/DDBJ databases">
        <title>Sequencing the genomes of 1000 actinobacteria strains.</title>
        <authorList>
            <person name="Klenk H.-P."/>
        </authorList>
    </citation>
    <scope>NUCLEOTIDE SEQUENCE</scope>
    <source>
        <strain evidence="1">DSM 46694</strain>
    </source>
</reference>
<sequence length="75" mass="8228">MEITFKWKTSDSGGGQCPAIYDAPSGYVVQGKKIDEATRAQLRDLAMDEDAVYVPADVIDRLVEERLAQRATVPA</sequence>
<dbReference type="Proteomes" id="UP001139648">
    <property type="component" value="Unassembled WGS sequence"/>
</dbReference>
<accession>A0A9X2H386</accession>
<name>A0A9X2H386_9ACTN</name>
<dbReference type="AlphaFoldDB" id="A0A9X2H386"/>
<dbReference type="RefSeq" id="WP_253760297.1">
    <property type="nucleotide sequence ID" value="NZ_BAABKA010000019.1"/>
</dbReference>
<dbReference type="EMBL" id="JAMZEB010000004">
    <property type="protein sequence ID" value="MCP2365778.1"/>
    <property type="molecule type" value="Genomic_DNA"/>
</dbReference>
<organism evidence="1 2">
    <name type="scientific">Nonomuraea thailandensis</name>
    <dbReference type="NCBI Taxonomy" id="1188745"/>
    <lineage>
        <taxon>Bacteria</taxon>
        <taxon>Bacillati</taxon>
        <taxon>Actinomycetota</taxon>
        <taxon>Actinomycetes</taxon>
        <taxon>Streptosporangiales</taxon>
        <taxon>Streptosporangiaceae</taxon>
        <taxon>Nonomuraea</taxon>
    </lineage>
</organism>
<protein>
    <submittedName>
        <fullName evidence="1">Uncharacterized protein</fullName>
    </submittedName>
</protein>
<proteinExistence type="predicted"/>